<dbReference type="AlphaFoldDB" id="D0LTN4"/>
<dbReference type="eggNOG" id="COG1324">
    <property type="taxonomic scope" value="Bacteria"/>
</dbReference>
<dbReference type="Proteomes" id="UP000001880">
    <property type="component" value="Chromosome"/>
</dbReference>
<evidence type="ECO:0000313" key="3">
    <source>
        <dbReference type="EMBL" id="ACY15728.1"/>
    </source>
</evidence>
<feature type="region of interest" description="Disordered" evidence="2">
    <location>
        <begin position="130"/>
        <end position="172"/>
    </location>
</feature>
<feature type="region of interest" description="Disordered" evidence="2">
    <location>
        <begin position="1"/>
        <end position="30"/>
    </location>
</feature>
<accession>D0LTN4</accession>
<dbReference type="KEGG" id="hoh:Hoch_3226"/>
<reference evidence="3 4" key="1">
    <citation type="journal article" date="2010" name="Stand. Genomic Sci.">
        <title>Complete genome sequence of Haliangium ochraceum type strain (SMP-2).</title>
        <authorList>
            <consortium name="US DOE Joint Genome Institute (JGI-PGF)"/>
            <person name="Ivanova N."/>
            <person name="Daum C."/>
            <person name="Lang E."/>
            <person name="Abt B."/>
            <person name="Kopitz M."/>
            <person name="Saunders E."/>
            <person name="Lapidus A."/>
            <person name="Lucas S."/>
            <person name="Glavina Del Rio T."/>
            <person name="Nolan M."/>
            <person name="Tice H."/>
            <person name="Copeland A."/>
            <person name="Cheng J.F."/>
            <person name="Chen F."/>
            <person name="Bruce D."/>
            <person name="Goodwin L."/>
            <person name="Pitluck S."/>
            <person name="Mavromatis K."/>
            <person name="Pati A."/>
            <person name="Mikhailova N."/>
            <person name="Chen A."/>
            <person name="Palaniappan K."/>
            <person name="Land M."/>
            <person name="Hauser L."/>
            <person name="Chang Y.J."/>
            <person name="Jeffries C.D."/>
            <person name="Detter J.C."/>
            <person name="Brettin T."/>
            <person name="Rohde M."/>
            <person name="Goker M."/>
            <person name="Bristow J."/>
            <person name="Markowitz V."/>
            <person name="Eisen J.A."/>
            <person name="Hugenholtz P."/>
            <person name="Kyrpides N.C."/>
            <person name="Klenk H.P."/>
        </authorList>
    </citation>
    <scope>NUCLEOTIDE SEQUENCE [LARGE SCALE GENOMIC DNA]</scope>
    <source>
        <strain evidence="4">DSM 14365 / CIP 107738 / JCM 11303 / AJ 13395 / SMP-2</strain>
    </source>
</reference>
<dbReference type="InterPro" id="IPR011322">
    <property type="entry name" value="N-reg_PII-like_a/b"/>
</dbReference>
<evidence type="ECO:0000313" key="4">
    <source>
        <dbReference type="Proteomes" id="UP000001880"/>
    </source>
</evidence>
<keyword evidence="4" id="KW-1185">Reference proteome</keyword>
<dbReference type="RefSeq" id="WP_012828328.1">
    <property type="nucleotide sequence ID" value="NC_013440.1"/>
</dbReference>
<dbReference type="InterPro" id="IPR004323">
    <property type="entry name" value="Ion_tolerance_CutA"/>
</dbReference>
<feature type="compositionally biased region" description="Low complexity" evidence="2">
    <location>
        <begin position="156"/>
        <end position="172"/>
    </location>
</feature>
<dbReference type="Gene3D" id="3.30.70.120">
    <property type="match status" value="1"/>
</dbReference>
<dbReference type="SUPFAM" id="SSF54913">
    <property type="entry name" value="GlnB-like"/>
    <property type="match status" value="1"/>
</dbReference>
<protein>
    <submittedName>
        <fullName evidence="3">CutA1 divalent ion tolerance protein</fullName>
    </submittedName>
</protein>
<comment type="similarity">
    <text evidence="1">Belongs to the CutA family.</text>
</comment>
<evidence type="ECO:0000256" key="2">
    <source>
        <dbReference type="SAM" id="MobiDB-lite"/>
    </source>
</evidence>
<dbReference type="GO" id="GO:0005507">
    <property type="term" value="F:copper ion binding"/>
    <property type="evidence" value="ECO:0007669"/>
    <property type="project" value="TreeGrafter"/>
</dbReference>
<organism evidence="3 4">
    <name type="scientific">Haliangium ochraceum (strain DSM 14365 / JCM 11303 / SMP-2)</name>
    <dbReference type="NCBI Taxonomy" id="502025"/>
    <lineage>
        <taxon>Bacteria</taxon>
        <taxon>Pseudomonadati</taxon>
        <taxon>Myxococcota</taxon>
        <taxon>Polyangia</taxon>
        <taxon>Haliangiales</taxon>
        <taxon>Kofleriaceae</taxon>
        <taxon>Haliangium</taxon>
    </lineage>
</organism>
<dbReference type="PANTHER" id="PTHR23419">
    <property type="entry name" value="DIVALENT CATION TOLERANCE CUTA-RELATED"/>
    <property type="match status" value="1"/>
</dbReference>
<dbReference type="InterPro" id="IPR015867">
    <property type="entry name" value="N-reg_PII/ATP_PRibTrfase_C"/>
</dbReference>
<dbReference type="STRING" id="502025.Hoch_3226"/>
<feature type="compositionally biased region" description="Basic and acidic residues" evidence="2">
    <location>
        <begin position="144"/>
        <end position="155"/>
    </location>
</feature>
<dbReference type="PANTHER" id="PTHR23419:SF8">
    <property type="entry name" value="FI09726P"/>
    <property type="match status" value="1"/>
</dbReference>
<evidence type="ECO:0000256" key="1">
    <source>
        <dbReference type="ARBA" id="ARBA00010169"/>
    </source>
</evidence>
<sequence>MSAPPEDPARDAEPGDDDAGAAADAAAGDEHITVEVSAASREQAETIARAAVHQRLAASAQIAPVRTVYRWRGAVHETDEHVVRLFTRRARFAELAACVRQHHSYELPQVVAVPIVQAEDAFRRWIDEHTAPAPAGDGDNDDNGDSHGHGRDHAGDGPSPSSGDGAAPAQRS</sequence>
<dbReference type="HOGENOM" id="CLU_1553144_0_0_7"/>
<name>D0LTN4_HALO1</name>
<dbReference type="Pfam" id="PF03091">
    <property type="entry name" value="CutA1"/>
    <property type="match status" value="1"/>
</dbReference>
<dbReference type="GO" id="GO:0010038">
    <property type="term" value="P:response to metal ion"/>
    <property type="evidence" value="ECO:0007669"/>
    <property type="project" value="InterPro"/>
</dbReference>
<gene>
    <name evidence="3" type="ordered locus">Hoch_3226</name>
</gene>
<dbReference type="EMBL" id="CP001804">
    <property type="protein sequence ID" value="ACY15728.1"/>
    <property type="molecule type" value="Genomic_DNA"/>
</dbReference>
<proteinExistence type="inferred from homology"/>